<reference evidence="4 5" key="1">
    <citation type="submission" date="2023-04" db="EMBL/GenBank/DDBJ databases">
        <title>Genome Sequence of Selenomonas sputigena ATCC 33150.</title>
        <authorList>
            <person name="Miller D.P."/>
            <person name="Anvari S."/>
            <person name="Polson S.W."/>
            <person name="Macdonald M."/>
            <person name="Mcdowell J.V."/>
        </authorList>
    </citation>
    <scope>NUCLEOTIDE SEQUENCE [LARGE SCALE GENOMIC DNA]</scope>
    <source>
        <strain evidence="4 5">ATCC 33150</strain>
    </source>
</reference>
<dbReference type="GO" id="GO:0003677">
    <property type="term" value="F:DNA binding"/>
    <property type="evidence" value="ECO:0007669"/>
    <property type="project" value="UniProtKB-KW"/>
</dbReference>
<dbReference type="InterPro" id="IPR046947">
    <property type="entry name" value="LytR-like"/>
</dbReference>
<evidence type="ECO:0000256" key="1">
    <source>
        <dbReference type="PROSITE-ProRule" id="PRU00169"/>
    </source>
</evidence>
<dbReference type="PANTHER" id="PTHR37299:SF1">
    <property type="entry name" value="STAGE 0 SPORULATION PROTEIN A HOMOLOG"/>
    <property type="match status" value="1"/>
</dbReference>
<evidence type="ECO:0000313" key="5">
    <source>
        <dbReference type="Proteomes" id="UP001559623"/>
    </source>
</evidence>
<name>A0ABV3X7C8_9FIRM</name>
<dbReference type="SMART" id="SM00850">
    <property type="entry name" value="LytTR"/>
    <property type="match status" value="1"/>
</dbReference>
<dbReference type="RefSeq" id="WP_368847822.1">
    <property type="nucleotide sequence ID" value="NZ_CP194411.1"/>
</dbReference>
<protein>
    <submittedName>
        <fullName evidence="4">LytTR family DNA-binding domain-containing protein</fullName>
    </submittedName>
</protein>
<dbReference type="Gene3D" id="2.40.50.1020">
    <property type="entry name" value="LytTr DNA-binding domain"/>
    <property type="match status" value="1"/>
</dbReference>
<dbReference type="PANTHER" id="PTHR37299">
    <property type="entry name" value="TRANSCRIPTIONAL REGULATOR-RELATED"/>
    <property type="match status" value="1"/>
</dbReference>
<dbReference type="PROSITE" id="PS50110">
    <property type="entry name" value="RESPONSE_REGULATORY"/>
    <property type="match status" value="1"/>
</dbReference>
<keyword evidence="4" id="KW-0238">DNA-binding</keyword>
<dbReference type="PROSITE" id="PS50930">
    <property type="entry name" value="HTH_LYTTR"/>
    <property type="match status" value="1"/>
</dbReference>
<feature type="modified residue" description="4-aspartylphosphate" evidence="1">
    <location>
        <position position="57"/>
    </location>
</feature>
<dbReference type="InterPro" id="IPR001789">
    <property type="entry name" value="Sig_transdc_resp-reg_receiver"/>
</dbReference>
<keyword evidence="1" id="KW-0597">Phosphoprotein</keyword>
<feature type="domain" description="HTH LytTR-type" evidence="3">
    <location>
        <begin position="131"/>
        <end position="230"/>
    </location>
</feature>
<organism evidence="4 5">
    <name type="scientific">Selenomonas sputigena</name>
    <dbReference type="NCBI Taxonomy" id="69823"/>
    <lineage>
        <taxon>Bacteria</taxon>
        <taxon>Bacillati</taxon>
        <taxon>Bacillota</taxon>
        <taxon>Negativicutes</taxon>
        <taxon>Selenomonadales</taxon>
        <taxon>Selenomonadaceae</taxon>
        <taxon>Selenomonas</taxon>
    </lineage>
</organism>
<evidence type="ECO:0000313" key="4">
    <source>
        <dbReference type="EMBL" id="MEX5286100.1"/>
    </source>
</evidence>
<evidence type="ECO:0000259" key="3">
    <source>
        <dbReference type="PROSITE" id="PS50930"/>
    </source>
</evidence>
<dbReference type="Proteomes" id="UP001559623">
    <property type="component" value="Unassembled WGS sequence"/>
</dbReference>
<dbReference type="SMART" id="SM00448">
    <property type="entry name" value="REC"/>
    <property type="match status" value="1"/>
</dbReference>
<keyword evidence="5" id="KW-1185">Reference proteome</keyword>
<proteinExistence type="predicted"/>
<dbReference type="EMBL" id="JARVLH010000008">
    <property type="protein sequence ID" value="MEX5286100.1"/>
    <property type="molecule type" value="Genomic_DNA"/>
</dbReference>
<accession>A0ABV3X7C8</accession>
<comment type="caution">
    <text evidence="4">The sequence shown here is derived from an EMBL/GenBank/DDBJ whole genome shotgun (WGS) entry which is preliminary data.</text>
</comment>
<dbReference type="Gene3D" id="3.40.50.2300">
    <property type="match status" value="1"/>
</dbReference>
<dbReference type="Pfam" id="PF04397">
    <property type="entry name" value="LytTR"/>
    <property type="match status" value="1"/>
</dbReference>
<feature type="domain" description="Response regulatory" evidence="2">
    <location>
        <begin position="2"/>
        <end position="120"/>
    </location>
</feature>
<dbReference type="InterPro" id="IPR007492">
    <property type="entry name" value="LytTR_DNA-bd_dom"/>
</dbReference>
<dbReference type="InterPro" id="IPR011006">
    <property type="entry name" value="CheY-like_superfamily"/>
</dbReference>
<gene>
    <name evidence="4" type="ORF">QCO44_10810</name>
</gene>
<dbReference type="Pfam" id="PF00072">
    <property type="entry name" value="Response_reg"/>
    <property type="match status" value="1"/>
</dbReference>
<sequence>MNIAVLDDMPEDLDRLCRLLESVCAEHTPRPVIRAFTDDKKFLAHMSAARADIVFLDIYLGERTGIQTAQVLRSFNTSCAIIFVTTSRDHAVEAFGVTAAHYLIKPVTEAGVREALARTPFFKKERPTIPLTIEYTEQRIPIEHIRYVDADGRRCSFHLADGTTLSPYMTLARARELLGAMPMFLSCHRSLLVNMDYIHQLTPDGILLSDGTLLPIATRRTSEVERSYRAYMLQKMRAGFMS</sequence>
<dbReference type="SUPFAM" id="SSF52172">
    <property type="entry name" value="CheY-like"/>
    <property type="match status" value="1"/>
</dbReference>
<evidence type="ECO:0000259" key="2">
    <source>
        <dbReference type="PROSITE" id="PS50110"/>
    </source>
</evidence>